<feature type="region of interest" description="Disordered" evidence="1">
    <location>
        <begin position="1"/>
        <end position="30"/>
    </location>
</feature>
<dbReference type="AlphaFoldDB" id="A0A1A8ZH27"/>
<reference evidence="3" key="1">
    <citation type="submission" date="2016-05" db="EMBL/GenBank/DDBJ databases">
        <authorList>
            <person name="Naeem Raeece"/>
        </authorList>
    </citation>
    <scope>NUCLEOTIDE SEQUENCE [LARGE SCALE GENOMIC DNA]</scope>
</reference>
<accession>A0A1A8ZH27</accession>
<sequence>MSGSMSGTMSGSMSGTMSGTMSGSMSGTMSGAYTRRTQHEYISTKNIFYLKKKKKCTHIPNGVSILQK</sequence>
<dbReference type="Proteomes" id="UP000078555">
    <property type="component" value="Unassembled WGS sequence"/>
</dbReference>
<evidence type="ECO:0000313" key="2">
    <source>
        <dbReference type="EMBL" id="SBT43179.1"/>
    </source>
</evidence>
<dbReference type="EMBL" id="FLRD01000127">
    <property type="protein sequence ID" value="SBT43179.1"/>
    <property type="molecule type" value="Genomic_DNA"/>
</dbReference>
<proteinExistence type="predicted"/>
<organism evidence="2 3">
    <name type="scientific">Plasmodium ovale wallikeri</name>
    <dbReference type="NCBI Taxonomy" id="864142"/>
    <lineage>
        <taxon>Eukaryota</taxon>
        <taxon>Sar</taxon>
        <taxon>Alveolata</taxon>
        <taxon>Apicomplexa</taxon>
        <taxon>Aconoidasida</taxon>
        <taxon>Haemosporida</taxon>
        <taxon>Plasmodiidae</taxon>
        <taxon>Plasmodium</taxon>
        <taxon>Plasmodium (Plasmodium)</taxon>
    </lineage>
</organism>
<keyword evidence="3" id="KW-1185">Reference proteome</keyword>
<protein>
    <submittedName>
        <fullName evidence="2">Uncharacterized protein</fullName>
    </submittedName>
</protein>
<name>A0A1A8ZH27_PLAOA</name>
<evidence type="ECO:0000256" key="1">
    <source>
        <dbReference type="SAM" id="MobiDB-lite"/>
    </source>
</evidence>
<evidence type="ECO:0000313" key="3">
    <source>
        <dbReference type="Proteomes" id="UP000078555"/>
    </source>
</evidence>
<gene>
    <name evidence="2" type="ORF">POVWA1_047450</name>
</gene>